<dbReference type="NCBIfam" id="TIGR00070">
    <property type="entry name" value="hisG"/>
    <property type="match status" value="1"/>
</dbReference>
<dbReference type="Proteomes" id="UP000007254">
    <property type="component" value="Chromosome"/>
</dbReference>
<comment type="pathway">
    <text evidence="3 15">Amino-acid biosynthesis; L-histidine biosynthesis; L-histidine from 5-phospho-alpha-D-ribose 1-diphosphate: step 1/9.</text>
</comment>
<evidence type="ECO:0000256" key="9">
    <source>
        <dbReference type="ARBA" id="ARBA00022676"/>
    </source>
</evidence>
<dbReference type="RefSeq" id="WP_014624970.1">
    <property type="nucleotide sequence ID" value="NC_017583.1"/>
</dbReference>
<dbReference type="GO" id="GO:0003879">
    <property type="term" value="F:ATP phosphoribosyltransferase activity"/>
    <property type="evidence" value="ECO:0007669"/>
    <property type="project" value="UniProtKB-UniRule"/>
</dbReference>
<comment type="similarity">
    <text evidence="4 15">Belongs to the ATP phosphoribosyltransferase family. Short subfamily.</text>
</comment>
<keyword evidence="7 15" id="KW-0963">Cytoplasm</keyword>
<dbReference type="HAMAP" id="MF_01018">
    <property type="entry name" value="HisG_Short"/>
    <property type="match status" value="1"/>
</dbReference>
<sequence>MSDRLTMALPKGRLLKKVQDHFGRYGIIFPDEDDRKLVIEDTSGRFTFFLVKNSDLPVYVSHGIAGLGICGEDVLTESQTDLLKLAPLPFGSTRMCLAARKDTPPPAGSGPLTIATKFPHFTRTYYHKLGVAVQVIKLAGSVELAPVLGLAPYIVDLVETGSTLKANNLYVVQELARIRVYLVANPAYYKLHYKEIEEFLEMLDIETTEPSP</sequence>
<accession>G0GFT7</accession>
<evidence type="ECO:0000313" key="18">
    <source>
        <dbReference type="Proteomes" id="UP000007254"/>
    </source>
</evidence>
<comment type="domain">
    <text evidence="15">Lacks the C-terminal regulatory region which is replaced by HisZ.</text>
</comment>
<feature type="domain" description="ATP phosphoribosyltransferase catalytic" evidence="16">
    <location>
        <begin position="52"/>
        <end position="203"/>
    </location>
</feature>
<dbReference type="EMBL" id="CP002903">
    <property type="protein sequence ID" value="AEJ61630.1"/>
    <property type="molecule type" value="Genomic_DNA"/>
</dbReference>
<dbReference type="InterPro" id="IPR001348">
    <property type="entry name" value="ATP_PRibTrfase_HisG"/>
</dbReference>
<organism evidence="17 18">
    <name type="scientific">Winmispira thermophila (strain ATCC 700085 / DSM 6578 / Z-1203)</name>
    <name type="common">Spirochaeta thermophila</name>
    <dbReference type="NCBI Taxonomy" id="869211"/>
    <lineage>
        <taxon>Bacteria</taxon>
        <taxon>Pseudomonadati</taxon>
        <taxon>Spirochaetota</taxon>
        <taxon>Spirochaetia</taxon>
        <taxon>Winmispirales</taxon>
        <taxon>Winmispiraceae</taxon>
        <taxon>Winmispira</taxon>
    </lineage>
</organism>
<evidence type="ECO:0000256" key="12">
    <source>
        <dbReference type="ARBA" id="ARBA00022840"/>
    </source>
</evidence>
<dbReference type="UniPathway" id="UPA00031">
    <property type="reaction ID" value="UER00006"/>
</dbReference>
<dbReference type="Pfam" id="PF01634">
    <property type="entry name" value="HisG"/>
    <property type="match status" value="1"/>
</dbReference>
<keyword evidence="11 15" id="KW-0547">Nucleotide-binding</keyword>
<evidence type="ECO:0000256" key="8">
    <source>
        <dbReference type="ARBA" id="ARBA00022605"/>
    </source>
</evidence>
<proteinExistence type="inferred from homology"/>
<evidence type="ECO:0000313" key="17">
    <source>
        <dbReference type="EMBL" id="AEJ61630.1"/>
    </source>
</evidence>
<reference evidence="17 18" key="1">
    <citation type="submission" date="2011-06" db="EMBL/GenBank/DDBJ databases">
        <title>The complete genome of Spirochaeta thermophila DSM 6578.</title>
        <authorList>
            <consortium name="US DOE Joint Genome Institute (JGI-PGF)"/>
            <person name="Lucas S."/>
            <person name="Lapidus A."/>
            <person name="Bruce D."/>
            <person name="Goodwin L."/>
            <person name="Pitluck S."/>
            <person name="Peters L."/>
            <person name="Kyrpides N."/>
            <person name="Mavromatis K."/>
            <person name="Ivanova N."/>
            <person name="Mikailova N."/>
            <person name="Pagani I."/>
            <person name="Chertkov O."/>
            <person name="Detter J.C."/>
            <person name="Tapia R."/>
            <person name="Han C."/>
            <person name="Land M."/>
            <person name="Hauser L."/>
            <person name="Markowitz V."/>
            <person name="Cheng J.-F."/>
            <person name="Hugenholtz P."/>
            <person name="Woyke T."/>
            <person name="Wu D."/>
            <person name="Spring S."/>
            <person name="Merkhoffer B."/>
            <person name="Schneider S."/>
            <person name="Klenk H.-P."/>
            <person name="Eisen J.A."/>
        </authorList>
    </citation>
    <scope>NUCLEOTIDE SEQUENCE [LARGE SCALE GENOMIC DNA]</scope>
    <source>
        <strain evidence="18">ATCC 700085 / DSM 6578 / Z-1203</strain>
    </source>
</reference>
<comment type="subcellular location">
    <subcellularLocation>
        <location evidence="2 15">Cytoplasm</location>
    </subcellularLocation>
</comment>
<evidence type="ECO:0000256" key="6">
    <source>
        <dbReference type="ARBA" id="ARBA00011946"/>
    </source>
</evidence>
<dbReference type="PANTHER" id="PTHR21403:SF8">
    <property type="entry name" value="ATP PHOSPHORIBOSYLTRANSFERASE"/>
    <property type="match status" value="1"/>
</dbReference>
<evidence type="ECO:0000256" key="11">
    <source>
        <dbReference type="ARBA" id="ARBA00022741"/>
    </source>
</evidence>
<dbReference type="PROSITE" id="PS01316">
    <property type="entry name" value="ATP_P_PHORIBOSYLTR"/>
    <property type="match status" value="1"/>
</dbReference>
<keyword evidence="10 15" id="KW-0808">Transferase</keyword>
<dbReference type="GO" id="GO:0000105">
    <property type="term" value="P:L-histidine biosynthetic process"/>
    <property type="evidence" value="ECO:0007669"/>
    <property type="project" value="UniProtKB-UniRule"/>
</dbReference>
<evidence type="ECO:0000256" key="2">
    <source>
        <dbReference type="ARBA" id="ARBA00004496"/>
    </source>
</evidence>
<gene>
    <name evidence="15" type="primary">hisG</name>
    <name evidence="17" type="ordered locus">Spith_1366</name>
</gene>
<keyword evidence="8 15" id="KW-0028">Amino-acid biosynthesis</keyword>
<comment type="subunit">
    <text evidence="5 15">Heteromultimer composed of HisG and HisZ subunits.</text>
</comment>
<evidence type="ECO:0000256" key="3">
    <source>
        <dbReference type="ARBA" id="ARBA00004667"/>
    </source>
</evidence>
<dbReference type="EC" id="2.4.2.17" evidence="6 15"/>
<evidence type="ECO:0000256" key="7">
    <source>
        <dbReference type="ARBA" id="ARBA00022490"/>
    </source>
</evidence>
<dbReference type="InterPro" id="IPR018198">
    <property type="entry name" value="ATP_PRibTrfase_CS"/>
</dbReference>
<evidence type="ECO:0000256" key="15">
    <source>
        <dbReference type="HAMAP-Rule" id="MF_01018"/>
    </source>
</evidence>
<keyword evidence="13 15" id="KW-0368">Histidine biosynthesis</keyword>
<evidence type="ECO:0000256" key="5">
    <source>
        <dbReference type="ARBA" id="ARBA00011496"/>
    </source>
</evidence>
<dbReference type="PANTHER" id="PTHR21403">
    <property type="entry name" value="ATP PHOSPHORIBOSYLTRANSFERASE ATP-PRTASE"/>
    <property type="match status" value="1"/>
</dbReference>
<evidence type="ECO:0000256" key="13">
    <source>
        <dbReference type="ARBA" id="ARBA00023102"/>
    </source>
</evidence>
<name>G0GFT7_WINT7</name>
<dbReference type="KEGG" id="stq:Spith_1366"/>
<dbReference type="InterPro" id="IPR024893">
    <property type="entry name" value="ATP_PRibTrfase_HisG_short"/>
</dbReference>
<keyword evidence="12 15" id="KW-0067">ATP-binding</keyword>
<evidence type="ECO:0000256" key="10">
    <source>
        <dbReference type="ARBA" id="ARBA00022679"/>
    </source>
</evidence>
<comment type="catalytic activity">
    <reaction evidence="1 15">
        <text>1-(5-phospho-beta-D-ribosyl)-ATP + diphosphate = 5-phospho-alpha-D-ribose 1-diphosphate + ATP</text>
        <dbReference type="Rhea" id="RHEA:18473"/>
        <dbReference type="ChEBI" id="CHEBI:30616"/>
        <dbReference type="ChEBI" id="CHEBI:33019"/>
        <dbReference type="ChEBI" id="CHEBI:58017"/>
        <dbReference type="ChEBI" id="CHEBI:73183"/>
        <dbReference type="EC" id="2.4.2.17"/>
    </reaction>
</comment>
<dbReference type="OrthoDB" id="9801867at2"/>
<evidence type="ECO:0000256" key="4">
    <source>
        <dbReference type="ARBA" id="ARBA00009489"/>
    </source>
</evidence>
<dbReference type="Gene3D" id="3.40.190.10">
    <property type="entry name" value="Periplasmic binding protein-like II"/>
    <property type="match status" value="2"/>
</dbReference>
<keyword evidence="18" id="KW-1185">Reference proteome</keyword>
<evidence type="ECO:0000256" key="14">
    <source>
        <dbReference type="ARBA" id="ARBA00024861"/>
    </source>
</evidence>
<dbReference type="AlphaFoldDB" id="G0GFT7"/>
<protein>
    <recommendedName>
        <fullName evidence="6 15">ATP phosphoribosyltransferase</fullName>
        <shortName evidence="15">ATP-PRT</shortName>
        <shortName evidence="15">ATP-PRTase</shortName>
        <ecNumber evidence="6 15">2.4.2.17</ecNumber>
    </recommendedName>
</protein>
<dbReference type="GO" id="GO:0005737">
    <property type="term" value="C:cytoplasm"/>
    <property type="evidence" value="ECO:0007669"/>
    <property type="project" value="UniProtKB-SubCell"/>
</dbReference>
<evidence type="ECO:0000259" key="16">
    <source>
        <dbReference type="Pfam" id="PF01634"/>
    </source>
</evidence>
<dbReference type="STRING" id="869211.Spith_1366"/>
<comment type="function">
    <text evidence="14 15">Catalyzes the condensation of ATP and 5-phosphoribose 1-diphosphate to form N'-(5'-phosphoribosyl)-ATP (PR-ATP). Has a crucial role in the pathway because the rate of histidine biosynthesis seems to be controlled primarily by regulation of HisG enzymatic activity.</text>
</comment>
<dbReference type="CDD" id="cd13595">
    <property type="entry name" value="PBP2_HisGs"/>
    <property type="match status" value="1"/>
</dbReference>
<dbReference type="HOGENOM" id="CLU_038115_2_0_12"/>
<keyword evidence="9 15" id="KW-0328">Glycosyltransferase</keyword>
<dbReference type="SUPFAM" id="SSF53850">
    <property type="entry name" value="Periplasmic binding protein-like II"/>
    <property type="match status" value="1"/>
</dbReference>
<evidence type="ECO:0000256" key="1">
    <source>
        <dbReference type="ARBA" id="ARBA00000915"/>
    </source>
</evidence>
<dbReference type="InterPro" id="IPR013820">
    <property type="entry name" value="ATP_PRibTrfase_cat"/>
</dbReference>
<dbReference type="GO" id="GO:0005524">
    <property type="term" value="F:ATP binding"/>
    <property type="evidence" value="ECO:0007669"/>
    <property type="project" value="UniProtKB-KW"/>
</dbReference>